<protein>
    <submittedName>
        <fullName evidence="1">Uncharacterized protein</fullName>
    </submittedName>
</protein>
<accession>A0A4C2EC01</accession>
<evidence type="ECO:0000313" key="1">
    <source>
        <dbReference type="EMBL" id="GCF01688.1"/>
    </source>
</evidence>
<evidence type="ECO:0000313" key="2">
    <source>
        <dbReference type="Proteomes" id="UP000301737"/>
    </source>
</evidence>
<reference evidence="1 2" key="1">
    <citation type="submission" date="2019-01" db="EMBL/GenBank/DDBJ databases">
        <title>Draft Genome Sequencing of Zygosaccharomyces mellis Ca-7.</title>
        <authorList>
            <person name="Shiwa Y."/>
            <person name="Kanesaki Y."/>
            <person name="Ishige T."/>
            <person name="Mura K."/>
            <person name="Hori T."/>
            <person name="Tamura T."/>
        </authorList>
    </citation>
    <scope>NUCLEOTIDE SEQUENCE [LARGE SCALE GENOMIC DNA]</scope>
    <source>
        <strain evidence="1 2">Ca-7</strain>
    </source>
</reference>
<sequence>MEKSSYGYAELGRAPSYDSEISSLESSTTTRRLPLVNILGKRGFFLFTSKQSYDKFRITKFKDVKLDADGVGVPLFHMVTKYDITAHVSAKKPIYVIYKYVVKELQSPPPYTHSEVVLQVDSYCLYKVPFCEIYKCRGFTETSYKLLFPFEPESAKEYKMVEDSFSMGFEVKFGGNSLVWDVTAQKNHALCYDLRVEDTSTVENNLTSGTLPVNGPNCTIGNYNPKLFGRIPMSTYNCANLLFNEKSGPAAFGITSVPYVTELLACQGMLIHRIDEDRR</sequence>
<proteinExistence type="predicted"/>
<keyword evidence="2" id="KW-1185">Reference proteome</keyword>
<dbReference type="OrthoDB" id="4031722at2759"/>
<dbReference type="AlphaFoldDB" id="A0A4C2EC01"/>
<name>A0A4C2EC01_9SACH</name>
<gene>
    <name evidence="1" type="ORF">ZYGM_000052</name>
</gene>
<comment type="caution">
    <text evidence="1">The sequence shown here is derived from an EMBL/GenBank/DDBJ whole genome shotgun (WGS) entry which is preliminary data.</text>
</comment>
<dbReference type="EMBL" id="BIMX01000051">
    <property type="protein sequence ID" value="GCF01688.1"/>
    <property type="molecule type" value="Genomic_DNA"/>
</dbReference>
<organism evidence="1 2">
    <name type="scientific">Zygosaccharomyces mellis</name>
    <dbReference type="NCBI Taxonomy" id="42258"/>
    <lineage>
        <taxon>Eukaryota</taxon>
        <taxon>Fungi</taxon>
        <taxon>Dikarya</taxon>
        <taxon>Ascomycota</taxon>
        <taxon>Saccharomycotina</taxon>
        <taxon>Saccharomycetes</taxon>
        <taxon>Saccharomycetales</taxon>
        <taxon>Saccharomycetaceae</taxon>
        <taxon>Zygosaccharomyces</taxon>
    </lineage>
</organism>
<dbReference type="Proteomes" id="UP000301737">
    <property type="component" value="Unassembled WGS sequence"/>
</dbReference>